<feature type="transmembrane region" description="Helical" evidence="7">
    <location>
        <begin position="207"/>
        <end position="226"/>
    </location>
</feature>
<keyword evidence="11" id="KW-1185">Reference proteome</keyword>
<keyword evidence="4 7" id="KW-0812">Transmembrane</keyword>
<dbReference type="InterPro" id="IPR011014">
    <property type="entry name" value="MscS_channel_TM-2"/>
</dbReference>
<dbReference type="PANTHER" id="PTHR30347:SF1">
    <property type="entry name" value="MECHANOSENSITIVE CHANNEL MSCK"/>
    <property type="match status" value="1"/>
</dbReference>
<dbReference type="Gene3D" id="1.10.287.1260">
    <property type="match status" value="1"/>
</dbReference>
<evidence type="ECO:0000256" key="5">
    <source>
        <dbReference type="ARBA" id="ARBA00022989"/>
    </source>
</evidence>
<dbReference type="PANTHER" id="PTHR30347">
    <property type="entry name" value="POTASSIUM CHANNEL RELATED"/>
    <property type="match status" value="1"/>
</dbReference>
<evidence type="ECO:0000259" key="9">
    <source>
        <dbReference type="Pfam" id="PF21082"/>
    </source>
</evidence>
<evidence type="ECO:0000256" key="3">
    <source>
        <dbReference type="ARBA" id="ARBA00022475"/>
    </source>
</evidence>
<evidence type="ECO:0000256" key="4">
    <source>
        <dbReference type="ARBA" id="ARBA00022692"/>
    </source>
</evidence>
<feature type="transmembrane region" description="Helical" evidence="7">
    <location>
        <begin position="24"/>
        <end position="44"/>
    </location>
</feature>
<protein>
    <submittedName>
        <fullName evidence="10">Mechanosensitive ion channel</fullName>
    </submittedName>
</protein>
<evidence type="ECO:0000256" key="6">
    <source>
        <dbReference type="ARBA" id="ARBA00023136"/>
    </source>
</evidence>
<dbReference type="Gene3D" id="3.30.70.100">
    <property type="match status" value="1"/>
</dbReference>
<dbReference type="InterPro" id="IPR023408">
    <property type="entry name" value="MscS_beta-dom_sf"/>
</dbReference>
<dbReference type="Pfam" id="PF21082">
    <property type="entry name" value="MS_channel_3rd"/>
    <property type="match status" value="1"/>
</dbReference>
<feature type="domain" description="Mechanosensitive ion channel MscS C-terminal" evidence="9">
    <location>
        <begin position="327"/>
        <end position="410"/>
    </location>
</feature>
<comment type="caution">
    <text evidence="10">The sequence shown here is derived from an EMBL/GenBank/DDBJ whole genome shotgun (WGS) entry which is preliminary data.</text>
</comment>
<evidence type="ECO:0000256" key="2">
    <source>
        <dbReference type="ARBA" id="ARBA00008017"/>
    </source>
</evidence>
<dbReference type="SUPFAM" id="SSF82689">
    <property type="entry name" value="Mechanosensitive channel protein MscS (YggB), C-terminal domain"/>
    <property type="match status" value="1"/>
</dbReference>
<evidence type="ECO:0000259" key="8">
    <source>
        <dbReference type="Pfam" id="PF00924"/>
    </source>
</evidence>
<reference evidence="10 11" key="1">
    <citation type="submission" date="2022-10" db="EMBL/GenBank/DDBJ databases">
        <title>Paucibacter sp. hw1 Genome sequencing.</title>
        <authorList>
            <person name="Park S."/>
        </authorList>
    </citation>
    <scope>NUCLEOTIDE SEQUENCE [LARGE SCALE GENOMIC DNA]</scope>
    <source>
        <strain evidence="11">hw1</strain>
    </source>
</reference>
<dbReference type="InterPro" id="IPR006685">
    <property type="entry name" value="MscS_channel_2nd"/>
</dbReference>
<dbReference type="Proteomes" id="UP001221189">
    <property type="component" value="Unassembled WGS sequence"/>
</dbReference>
<evidence type="ECO:0000313" key="10">
    <source>
        <dbReference type="EMBL" id="MDC8771182.1"/>
    </source>
</evidence>
<dbReference type="Gene3D" id="2.30.30.60">
    <property type="match status" value="1"/>
</dbReference>
<proteinExistence type="inferred from homology"/>
<feature type="transmembrane region" description="Helical" evidence="7">
    <location>
        <begin position="129"/>
        <end position="148"/>
    </location>
</feature>
<keyword evidence="6 7" id="KW-0472">Membrane</keyword>
<dbReference type="SUPFAM" id="SSF82861">
    <property type="entry name" value="Mechanosensitive channel protein MscS (YggB), transmembrane region"/>
    <property type="match status" value="1"/>
</dbReference>
<organism evidence="10 11">
    <name type="scientific">Roseateles albus</name>
    <dbReference type="NCBI Taxonomy" id="2987525"/>
    <lineage>
        <taxon>Bacteria</taxon>
        <taxon>Pseudomonadati</taxon>
        <taxon>Pseudomonadota</taxon>
        <taxon>Betaproteobacteria</taxon>
        <taxon>Burkholderiales</taxon>
        <taxon>Sphaerotilaceae</taxon>
        <taxon>Roseateles</taxon>
    </lineage>
</organism>
<dbReference type="EMBL" id="JAQQXT010000003">
    <property type="protein sequence ID" value="MDC8771182.1"/>
    <property type="molecule type" value="Genomic_DNA"/>
</dbReference>
<dbReference type="RefSeq" id="WP_273599512.1">
    <property type="nucleotide sequence ID" value="NZ_JAQQXT010000003.1"/>
</dbReference>
<dbReference type="InterPro" id="IPR010920">
    <property type="entry name" value="LSM_dom_sf"/>
</dbReference>
<comment type="subcellular location">
    <subcellularLocation>
        <location evidence="1">Cell membrane</location>
        <topology evidence="1">Multi-pass membrane protein</topology>
    </subcellularLocation>
</comment>
<name>A0ABT5KCS2_9BURK</name>
<accession>A0ABT5KCS2</accession>
<keyword evidence="5 7" id="KW-1133">Transmembrane helix</keyword>
<dbReference type="InterPro" id="IPR049278">
    <property type="entry name" value="MS_channel_C"/>
</dbReference>
<gene>
    <name evidence="10" type="ORF">PRZ03_06335</name>
</gene>
<feature type="transmembrane region" description="Helical" evidence="7">
    <location>
        <begin position="65"/>
        <end position="84"/>
    </location>
</feature>
<dbReference type="Pfam" id="PF00924">
    <property type="entry name" value="MS_channel_2nd"/>
    <property type="match status" value="1"/>
</dbReference>
<keyword evidence="3" id="KW-1003">Cell membrane</keyword>
<dbReference type="InterPro" id="IPR052702">
    <property type="entry name" value="MscS-like_channel"/>
</dbReference>
<feature type="transmembrane region" description="Helical" evidence="7">
    <location>
        <begin position="168"/>
        <end position="186"/>
    </location>
</feature>
<feature type="transmembrane region" description="Helical" evidence="7">
    <location>
        <begin position="90"/>
        <end position="109"/>
    </location>
</feature>
<evidence type="ECO:0000256" key="1">
    <source>
        <dbReference type="ARBA" id="ARBA00004651"/>
    </source>
</evidence>
<dbReference type="PROSITE" id="PS51257">
    <property type="entry name" value="PROKAR_LIPOPROTEIN"/>
    <property type="match status" value="1"/>
</dbReference>
<evidence type="ECO:0000256" key="7">
    <source>
        <dbReference type="SAM" id="Phobius"/>
    </source>
</evidence>
<dbReference type="SUPFAM" id="SSF50182">
    <property type="entry name" value="Sm-like ribonucleoproteins"/>
    <property type="match status" value="1"/>
</dbReference>
<dbReference type="InterPro" id="IPR011066">
    <property type="entry name" value="MscS_channel_C_sf"/>
</dbReference>
<evidence type="ECO:0000313" key="11">
    <source>
        <dbReference type="Proteomes" id="UP001221189"/>
    </source>
</evidence>
<sequence>MTSKAIDFAELRDLGEALLSTNSLVGLAILIACLGLSWVVVSLLQRRIAHLRPSVFFGQRIVDGVLFPILALLLALAAKTWLPLMGISHAVFKLAVPVLVSLLIIRLTVQVLRTALPNSALVELIEQTVSWAAWVGSILWVIGVLPWLRDELNDITFKLGATTISVTNLLEASMTALIAVVLALWLSSVIESRLLSRPVGDLSLRKIAANVSRVVLLLSAILFSLSAAGMDLTALSVMGGAVGVGIGLGMQKLASNYVSGFVILAERSLRIGDMVKVDNFEGRITDIKTRFTVIRALNGRESIVPNELLITQRVENSSLADPTVLISTVVQVAYGTDLDLLLPQLTDAVRHIPRVLKSPEPSVLLTQFAADGLELTVSFWISDPENGQGGVRSEVNLSLLRKLNELGIEIPFPQRVMHHQVPPAGLPSA</sequence>
<comment type="similarity">
    <text evidence="2">Belongs to the MscS (TC 1.A.23) family.</text>
</comment>
<feature type="domain" description="Mechanosensitive ion channel MscS" evidence="8">
    <location>
        <begin position="253"/>
        <end position="318"/>
    </location>
</feature>